<protein>
    <submittedName>
        <fullName evidence="2">Metallophosphoesterase family protein</fullName>
    </submittedName>
</protein>
<dbReference type="InterPro" id="IPR004843">
    <property type="entry name" value="Calcineurin-like_PHP"/>
</dbReference>
<keyword evidence="3" id="KW-1185">Reference proteome</keyword>
<gene>
    <name evidence="2" type="ORF">MRX98_10820</name>
</gene>
<evidence type="ECO:0000313" key="2">
    <source>
        <dbReference type="EMBL" id="MCJ8501065.1"/>
    </source>
</evidence>
<evidence type="ECO:0000313" key="3">
    <source>
        <dbReference type="Proteomes" id="UP001165427"/>
    </source>
</evidence>
<comment type="caution">
    <text evidence="2">The sequence shown here is derived from an EMBL/GenBank/DDBJ whole genome shotgun (WGS) entry which is preliminary data.</text>
</comment>
<dbReference type="RefSeq" id="WP_246907215.1">
    <property type="nucleotide sequence ID" value="NZ_JALJRB010000010.1"/>
</dbReference>
<dbReference type="GO" id="GO:0016787">
    <property type="term" value="F:hydrolase activity"/>
    <property type="evidence" value="ECO:0007669"/>
    <property type="project" value="InterPro"/>
</dbReference>
<organism evidence="2 3">
    <name type="scientific">Desulfatitalea alkaliphila</name>
    <dbReference type="NCBI Taxonomy" id="2929485"/>
    <lineage>
        <taxon>Bacteria</taxon>
        <taxon>Pseudomonadati</taxon>
        <taxon>Thermodesulfobacteriota</taxon>
        <taxon>Desulfobacteria</taxon>
        <taxon>Desulfobacterales</taxon>
        <taxon>Desulfosarcinaceae</taxon>
        <taxon>Desulfatitalea</taxon>
    </lineage>
</organism>
<dbReference type="SUPFAM" id="SSF56300">
    <property type="entry name" value="Metallo-dependent phosphatases"/>
    <property type="match status" value="1"/>
</dbReference>
<proteinExistence type="predicted"/>
<dbReference type="Pfam" id="PF00149">
    <property type="entry name" value="Metallophos"/>
    <property type="match status" value="1"/>
</dbReference>
<dbReference type="Gene3D" id="3.60.21.10">
    <property type="match status" value="1"/>
</dbReference>
<evidence type="ECO:0000259" key="1">
    <source>
        <dbReference type="Pfam" id="PF00149"/>
    </source>
</evidence>
<sequence>MMRLLAVADLHAKPERLIRLAEAVARHRPDLLVVAGDICNFLRPRPVYARLDALGLPVLTVRGNTDRAWHDRILKDYHRIQSLHKRTVTFQGCPFVGISGTLPLPFRTRLGLFEDKWITSVAPLITPHTILVTHPPPFGTHDRVLGRHSAGSRGVARLIRQTRPRLLLCGHIHEDPGTTRIGSTLVVNCNVAGGTGAVIDMDPQGISATTVRDVD</sequence>
<accession>A0AA41R506</accession>
<dbReference type="PANTHER" id="PTHR12905:SF0">
    <property type="entry name" value="CALCINEURIN-LIKE PHOSPHOESTERASE DOMAIN-CONTAINING PROTEIN"/>
    <property type="match status" value="1"/>
</dbReference>
<name>A0AA41R506_9BACT</name>
<reference evidence="2" key="1">
    <citation type="submission" date="2022-04" db="EMBL/GenBank/DDBJ databases">
        <title>Desulfatitalea alkaliphila sp. nov., a novel anaerobic sulfate-reducing bacterium isolated from terrestrial mud volcano, Taman Peninsula, Russia.</title>
        <authorList>
            <person name="Khomyakova M.A."/>
            <person name="Merkel A.Y."/>
            <person name="Slobodkin A.I."/>
        </authorList>
    </citation>
    <scope>NUCLEOTIDE SEQUENCE</scope>
    <source>
        <strain evidence="2">M08but</strain>
    </source>
</reference>
<dbReference type="InterPro" id="IPR029052">
    <property type="entry name" value="Metallo-depent_PP-like"/>
</dbReference>
<dbReference type="EMBL" id="JALJRB010000010">
    <property type="protein sequence ID" value="MCJ8501065.1"/>
    <property type="molecule type" value="Genomic_DNA"/>
</dbReference>
<dbReference type="PANTHER" id="PTHR12905">
    <property type="entry name" value="METALLOPHOSPHOESTERASE"/>
    <property type="match status" value="1"/>
</dbReference>
<dbReference type="AlphaFoldDB" id="A0AA41R506"/>
<feature type="domain" description="Calcineurin-like phosphoesterase" evidence="1">
    <location>
        <begin position="2"/>
        <end position="174"/>
    </location>
</feature>
<dbReference type="InterPro" id="IPR051693">
    <property type="entry name" value="UPF0046_metallophosphoest"/>
</dbReference>
<dbReference type="Proteomes" id="UP001165427">
    <property type="component" value="Unassembled WGS sequence"/>
</dbReference>